<protein>
    <submittedName>
        <fullName evidence="4 5">Uncharacterized protein LOC108566152</fullName>
    </submittedName>
</protein>
<feature type="compositionally biased region" description="Polar residues" evidence="2">
    <location>
        <begin position="593"/>
        <end position="609"/>
    </location>
</feature>
<sequence>MAKRRRNRRNRKRAHNDSRQNDSSYHAETLQQEFAPQVPNNSIISTPLNTHKTPVVVTPIKNTETTPRVLRSNSLVLRKKINIDTARTRSNSFVTPKNRNLAKIRNDNLNCTNLNMLFEEKLRDSVERNMKPQMVASSNFLNTRDIKFDNLMKNSISCYTKEASPVCEKAVVKVDVGTQTAYYNNSMEYDVHSFAQIFETPKNLYAEKPVVATNIVPSSGDTRFSPYCAPSSTPIKILKSGEIFSVAKNFINNQINEKNSFNYDFTETHKINRDEFDNPIFNKNRVFSINKKRFYKSISPKVARNAYIKLCNKKNVENVVPKRSPKSEYVIPKSFSPIKRCSVERNSSSSILNFVNTSSSSSLISRFRSFHKKHSSKWADKIIEVCSWFGISIKMGLLAMYNKTKSDATLSQCTCDDYKSKLDEICKKMSELDEAHQREVSVLNKEVAELRMEVKDLSQLRQELEAIKVALANTPRPSLCADHTPKPPPPPPPFISMAAAPPPPPPPPPIPPPMPLCTSTPISRGIKINRNAAKEDKGDKENGRPVISLDDILKVKLRKAGDRGQTPKLQRRSTQPVISMDMLKQVKLRPASRPSTPTFAELSLPSTGISSPLPTSPASSLVKMLNKVDTNSCRVKRLKRVGAYSSDDLSRRMHQFRTREHGGLA</sequence>
<dbReference type="GeneID" id="108566152"/>
<dbReference type="RefSeq" id="XP_017781393.1">
    <property type="nucleotide sequence ID" value="XM_017925904.1"/>
</dbReference>
<proteinExistence type="predicted"/>
<keyword evidence="3" id="KW-1185">Reference proteome</keyword>
<evidence type="ECO:0000256" key="1">
    <source>
        <dbReference type="SAM" id="Coils"/>
    </source>
</evidence>
<organism evidence="3 4">
    <name type="scientific">Nicrophorus vespilloides</name>
    <name type="common">Boreal carrion beetle</name>
    <dbReference type="NCBI Taxonomy" id="110193"/>
    <lineage>
        <taxon>Eukaryota</taxon>
        <taxon>Metazoa</taxon>
        <taxon>Ecdysozoa</taxon>
        <taxon>Arthropoda</taxon>
        <taxon>Hexapoda</taxon>
        <taxon>Insecta</taxon>
        <taxon>Pterygota</taxon>
        <taxon>Neoptera</taxon>
        <taxon>Endopterygota</taxon>
        <taxon>Coleoptera</taxon>
        <taxon>Polyphaga</taxon>
        <taxon>Staphyliniformia</taxon>
        <taxon>Silphidae</taxon>
        <taxon>Nicrophorinae</taxon>
        <taxon>Nicrophorus</taxon>
    </lineage>
</organism>
<dbReference type="PANTHER" id="PTHR23330:SF9">
    <property type="entry name" value="PROLINE-RICH PROTEIN 11"/>
    <property type="match status" value="1"/>
</dbReference>
<evidence type="ECO:0000256" key="2">
    <source>
        <dbReference type="SAM" id="MobiDB-lite"/>
    </source>
</evidence>
<feature type="region of interest" description="Disordered" evidence="2">
    <location>
        <begin position="477"/>
        <end position="509"/>
    </location>
</feature>
<keyword evidence="1" id="KW-0175">Coiled coil</keyword>
<feature type="region of interest" description="Disordered" evidence="2">
    <location>
        <begin position="1"/>
        <end position="27"/>
    </location>
</feature>
<dbReference type="RefSeq" id="XP_017781392.1">
    <property type="nucleotide sequence ID" value="XM_017925903.1"/>
</dbReference>
<feature type="region of interest" description="Disordered" evidence="2">
    <location>
        <begin position="589"/>
        <end position="615"/>
    </location>
</feature>
<evidence type="ECO:0000313" key="3">
    <source>
        <dbReference type="Proteomes" id="UP000695000"/>
    </source>
</evidence>
<dbReference type="Proteomes" id="UP000695000">
    <property type="component" value="Unplaced"/>
</dbReference>
<name>A0ABM1N3J0_NICVS</name>
<feature type="coiled-coil region" evidence="1">
    <location>
        <begin position="415"/>
        <end position="467"/>
    </location>
</feature>
<feature type="compositionally biased region" description="Basic residues" evidence="2">
    <location>
        <begin position="1"/>
        <end position="14"/>
    </location>
</feature>
<dbReference type="RefSeq" id="XP_017781390.1">
    <property type="nucleotide sequence ID" value="XM_017925901.1"/>
</dbReference>
<dbReference type="PANTHER" id="PTHR23330">
    <property type="entry name" value="P300 TRANSCRIPTIONAL COFACTOR JMY-RELATED"/>
    <property type="match status" value="1"/>
</dbReference>
<evidence type="ECO:0000313" key="7">
    <source>
        <dbReference type="RefSeq" id="XP_017781393.1"/>
    </source>
</evidence>
<dbReference type="RefSeq" id="XP_017781391.1">
    <property type="nucleotide sequence ID" value="XM_017925902.1"/>
</dbReference>
<feature type="compositionally biased region" description="Pro residues" evidence="2">
    <location>
        <begin position="486"/>
        <end position="509"/>
    </location>
</feature>
<evidence type="ECO:0000313" key="4">
    <source>
        <dbReference type="RefSeq" id="XP_017781390.1"/>
    </source>
</evidence>
<reference evidence="4 5" key="1">
    <citation type="submission" date="2025-05" db="UniProtKB">
        <authorList>
            <consortium name="RefSeq"/>
        </authorList>
    </citation>
    <scope>IDENTIFICATION</scope>
    <source>
        <tissue evidence="4 5">Whole Larva</tissue>
    </source>
</reference>
<evidence type="ECO:0000313" key="5">
    <source>
        <dbReference type="RefSeq" id="XP_017781391.1"/>
    </source>
</evidence>
<evidence type="ECO:0000313" key="6">
    <source>
        <dbReference type="RefSeq" id="XP_017781392.1"/>
    </source>
</evidence>
<accession>A0ABM1N3J0</accession>
<gene>
    <name evidence="4 5 6 7" type="primary">LOC108566152</name>
</gene>